<dbReference type="AlphaFoldDB" id="A0A5B7JXU7"/>
<gene>
    <name evidence="2" type="ORF">E2C01_096398</name>
</gene>
<accession>A0A5B7JXU7</accession>
<keyword evidence="3" id="KW-1185">Reference proteome</keyword>
<proteinExistence type="predicted"/>
<feature type="compositionally biased region" description="Acidic residues" evidence="1">
    <location>
        <begin position="35"/>
        <end position="59"/>
    </location>
</feature>
<comment type="caution">
    <text evidence="2">The sequence shown here is derived from an EMBL/GenBank/DDBJ whole genome shotgun (WGS) entry which is preliminary data.</text>
</comment>
<protein>
    <submittedName>
        <fullName evidence="2">Uncharacterized protein</fullName>
    </submittedName>
</protein>
<sequence>MFVNPSRNLTISNTPSAQETEKMCKKGLETQKEKEEEEEEEEEEEVEEEEELEENEERE</sequence>
<feature type="region of interest" description="Disordered" evidence="1">
    <location>
        <begin position="1"/>
        <end position="59"/>
    </location>
</feature>
<name>A0A5B7JXU7_PORTR</name>
<dbReference type="EMBL" id="VSRR010124859">
    <property type="protein sequence ID" value="MPD00893.1"/>
    <property type="molecule type" value="Genomic_DNA"/>
</dbReference>
<organism evidence="2 3">
    <name type="scientific">Portunus trituberculatus</name>
    <name type="common">Swimming crab</name>
    <name type="synonym">Neptunus trituberculatus</name>
    <dbReference type="NCBI Taxonomy" id="210409"/>
    <lineage>
        <taxon>Eukaryota</taxon>
        <taxon>Metazoa</taxon>
        <taxon>Ecdysozoa</taxon>
        <taxon>Arthropoda</taxon>
        <taxon>Crustacea</taxon>
        <taxon>Multicrustacea</taxon>
        <taxon>Malacostraca</taxon>
        <taxon>Eumalacostraca</taxon>
        <taxon>Eucarida</taxon>
        <taxon>Decapoda</taxon>
        <taxon>Pleocyemata</taxon>
        <taxon>Brachyura</taxon>
        <taxon>Eubrachyura</taxon>
        <taxon>Portunoidea</taxon>
        <taxon>Portunidae</taxon>
        <taxon>Portuninae</taxon>
        <taxon>Portunus</taxon>
    </lineage>
</organism>
<feature type="compositionally biased region" description="Basic and acidic residues" evidence="1">
    <location>
        <begin position="19"/>
        <end position="34"/>
    </location>
</feature>
<reference evidence="2 3" key="1">
    <citation type="submission" date="2019-05" db="EMBL/GenBank/DDBJ databases">
        <title>Another draft genome of Portunus trituberculatus and its Hox gene families provides insights of decapod evolution.</title>
        <authorList>
            <person name="Jeong J.-H."/>
            <person name="Song I."/>
            <person name="Kim S."/>
            <person name="Choi T."/>
            <person name="Kim D."/>
            <person name="Ryu S."/>
            <person name="Kim W."/>
        </authorList>
    </citation>
    <scope>NUCLEOTIDE SEQUENCE [LARGE SCALE GENOMIC DNA]</scope>
    <source>
        <tissue evidence="2">Muscle</tissue>
    </source>
</reference>
<evidence type="ECO:0000256" key="1">
    <source>
        <dbReference type="SAM" id="MobiDB-lite"/>
    </source>
</evidence>
<evidence type="ECO:0000313" key="3">
    <source>
        <dbReference type="Proteomes" id="UP000324222"/>
    </source>
</evidence>
<evidence type="ECO:0000313" key="2">
    <source>
        <dbReference type="EMBL" id="MPD00893.1"/>
    </source>
</evidence>
<dbReference type="Proteomes" id="UP000324222">
    <property type="component" value="Unassembled WGS sequence"/>
</dbReference>
<feature type="compositionally biased region" description="Polar residues" evidence="1">
    <location>
        <begin position="1"/>
        <end position="18"/>
    </location>
</feature>